<evidence type="ECO:0000256" key="2">
    <source>
        <dbReference type="ARBA" id="ARBA00022801"/>
    </source>
</evidence>
<gene>
    <name evidence="6" type="ORF">D1010_14310</name>
</gene>
<name>A0A5P8M7G2_9LACO</name>
<dbReference type="InterPro" id="IPR012334">
    <property type="entry name" value="Pectin_lyas_fold"/>
</dbReference>
<dbReference type="KEGG" id="lhb:D1010_14310"/>
<dbReference type="InterPro" id="IPR011050">
    <property type="entry name" value="Pectin_lyase_fold/virulence"/>
</dbReference>
<evidence type="ECO:0000256" key="1">
    <source>
        <dbReference type="ARBA" id="ARBA00008834"/>
    </source>
</evidence>
<dbReference type="EMBL" id="CP045143">
    <property type="protein sequence ID" value="QFR24450.1"/>
    <property type="molecule type" value="Genomic_DNA"/>
</dbReference>
<evidence type="ECO:0000313" key="6">
    <source>
        <dbReference type="EMBL" id="QFR24450.1"/>
    </source>
</evidence>
<dbReference type="Pfam" id="PF00295">
    <property type="entry name" value="Glyco_hydro_28"/>
    <property type="match status" value="1"/>
</dbReference>
<dbReference type="InterPro" id="IPR000743">
    <property type="entry name" value="Glyco_hydro_28"/>
</dbReference>
<dbReference type="PANTHER" id="PTHR31339:SF9">
    <property type="entry name" value="PLASMIN AND FIBRONECTIN-BINDING PROTEIN A"/>
    <property type="match status" value="1"/>
</dbReference>
<dbReference type="GO" id="GO:0005975">
    <property type="term" value="P:carbohydrate metabolic process"/>
    <property type="evidence" value="ECO:0007669"/>
    <property type="project" value="InterPro"/>
</dbReference>
<proteinExistence type="inferred from homology"/>
<dbReference type="CDD" id="cd00063">
    <property type="entry name" value="FN3"/>
    <property type="match status" value="1"/>
</dbReference>
<feature type="domain" description="Fibronectin type-III" evidence="5">
    <location>
        <begin position="17"/>
        <end position="107"/>
    </location>
</feature>
<dbReference type="SMART" id="SM00060">
    <property type="entry name" value="FN3"/>
    <property type="match status" value="1"/>
</dbReference>
<dbReference type="Proteomes" id="UP000326779">
    <property type="component" value="Chromosome"/>
</dbReference>
<dbReference type="SUPFAM" id="SSF51126">
    <property type="entry name" value="Pectin lyase-like"/>
    <property type="match status" value="1"/>
</dbReference>
<sequence>MTKGVSSVMSVAQAQSNPVQLQVAPATLAATSVSLIWQRPKGLPQAQYRVTDEAGHELARRTVHQTHVTLTGLTPRSPYTFTVAVINGGSVVGTPATVTVTTRAAGPVIDVTQAPYLADATGRHMSTAKVQAAIDACPAGGTVLIPAGATVQTGALFLKSHLTFRIEGTLQASVNAADYRARAVYPGQVNADGLILNRYEGWEMFTYASVLNAGWLNTSDRLAAECTDLTICGHGTIDGGGMALGNAMRQLYADKKKFPEYVSDNQGGRRNRGRLIQLLQCHDVDIHDLTLQNPPAWTVHMVYCDTVTTHDVTILSHGIDNGDGWDPDSSRHMMIYGTTFDTGDDCITVKSGKNPEGNHLNLPTEHVRVFDVHMRGGHGMIVGSEMSGGVSDVVIRDSRIEHTTYGLELKANPDRGGYIRDVTMQDCRVDRFAAHSVPYNADGAPAPDLPVVEDITVADAVITGAEKQPVDLIGFTRDDRVSPIRRVRMTNVTLGVAMGGVKEIRMQHCTDVTLTNVRQASNGQLPAIKQTDVKQLTVQ</sequence>
<dbReference type="InterPro" id="IPR013783">
    <property type="entry name" value="Ig-like_fold"/>
</dbReference>
<evidence type="ECO:0000256" key="3">
    <source>
        <dbReference type="ARBA" id="ARBA00023295"/>
    </source>
</evidence>
<dbReference type="GO" id="GO:0004650">
    <property type="term" value="F:polygalacturonase activity"/>
    <property type="evidence" value="ECO:0007669"/>
    <property type="project" value="InterPro"/>
</dbReference>
<dbReference type="Gene3D" id="2.60.40.10">
    <property type="entry name" value="Immunoglobulins"/>
    <property type="match status" value="1"/>
</dbReference>
<dbReference type="SUPFAM" id="SSF49265">
    <property type="entry name" value="Fibronectin type III"/>
    <property type="match status" value="1"/>
</dbReference>
<organism evidence="6 7">
    <name type="scientific">Schleiferilactobacillus harbinensis</name>
    <dbReference type="NCBI Taxonomy" id="304207"/>
    <lineage>
        <taxon>Bacteria</taxon>
        <taxon>Bacillati</taxon>
        <taxon>Bacillota</taxon>
        <taxon>Bacilli</taxon>
        <taxon>Lactobacillales</taxon>
        <taxon>Lactobacillaceae</taxon>
        <taxon>Schleiferilactobacillus</taxon>
    </lineage>
</organism>
<accession>A0A5P8M7G2</accession>
<comment type="similarity">
    <text evidence="1 4">Belongs to the glycosyl hydrolase 28 family.</text>
</comment>
<evidence type="ECO:0000313" key="7">
    <source>
        <dbReference type="Proteomes" id="UP000326779"/>
    </source>
</evidence>
<dbReference type="PANTHER" id="PTHR31339">
    <property type="entry name" value="PECTIN LYASE-RELATED"/>
    <property type="match status" value="1"/>
</dbReference>
<evidence type="ECO:0000256" key="4">
    <source>
        <dbReference type="RuleBase" id="RU361169"/>
    </source>
</evidence>
<dbReference type="Pfam" id="PF00041">
    <property type="entry name" value="fn3"/>
    <property type="match status" value="1"/>
</dbReference>
<dbReference type="InterPro" id="IPR051801">
    <property type="entry name" value="GH28_Enzymes"/>
</dbReference>
<dbReference type="Gene3D" id="2.160.20.10">
    <property type="entry name" value="Single-stranded right-handed beta-helix, Pectin lyase-like"/>
    <property type="match status" value="1"/>
</dbReference>
<dbReference type="InterPro" id="IPR003961">
    <property type="entry name" value="FN3_dom"/>
</dbReference>
<reference evidence="6 7" key="1">
    <citation type="submission" date="2019-10" db="EMBL/GenBank/DDBJ databases">
        <title>The completed genome of Lactobacillus harbinensis M1.</title>
        <authorList>
            <person name="Zheng Y."/>
        </authorList>
    </citation>
    <scope>NUCLEOTIDE SEQUENCE [LARGE SCALE GENOMIC DNA]</scope>
    <source>
        <strain evidence="6 7">M1</strain>
    </source>
</reference>
<evidence type="ECO:0000259" key="5">
    <source>
        <dbReference type="PROSITE" id="PS50853"/>
    </source>
</evidence>
<protein>
    <submittedName>
        <fullName evidence="6">Glycoside hydrolase family 28 protein</fullName>
    </submittedName>
</protein>
<keyword evidence="2 4" id="KW-0378">Hydrolase</keyword>
<keyword evidence="3 4" id="KW-0326">Glycosidase</keyword>
<dbReference type="PROSITE" id="PS00502">
    <property type="entry name" value="POLYGALACTURONASE"/>
    <property type="match status" value="1"/>
</dbReference>
<dbReference type="AlphaFoldDB" id="A0A5P8M7G2"/>
<dbReference type="InterPro" id="IPR036116">
    <property type="entry name" value="FN3_sf"/>
</dbReference>
<dbReference type="PROSITE" id="PS50853">
    <property type="entry name" value="FN3"/>
    <property type="match status" value="1"/>
</dbReference>